<dbReference type="AlphaFoldDB" id="A0AAN7JW36"/>
<keyword evidence="2" id="KW-1185">Reference proteome</keyword>
<accession>A0AAN7JW36</accession>
<protein>
    <submittedName>
        <fullName evidence="1">Uncharacterized protein</fullName>
    </submittedName>
</protein>
<organism evidence="1 2">
    <name type="scientific">Trapa incisa</name>
    <dbReference type="NCBI Taxonomy" id="236973"/>
    <lineage>
        <taxon>Eukaryota</taxon>
        <taxon>Viridiplantae</taxon>
        <taxon>Streptophyta</taxon>
        <taxon>Embryophyta</taxon>
        <taxon>Tracheophyta</taxon>
        <taxon>Spermatophyta</taxon>
        <taxon>Magnoliopsida</taxon>
        <taxon>eudicotyledons</taxon>
        <taxon>Gunneridae</taxon>
        <taxon>Pentapetalae</taxon>
        <taxon>rosids</taxon>
        <taxon>malvids</taxon>
        <taxon>Myrtales</taxon>
        <taxon>Lythraceae</taxon>
        <taxon>Trapa</taxon>
    </lineage>
</organism>
<evidence type="ECO:0000313" key="1">
    <source>
        <dbReference type="EMBL" id="KAK4751883.1"/>
    </source>
</evidence>
<evidence type="ECO:0000313" key="2">
    <source>
        <dbReference type="Proteomes" id="UP001345219"/>
    </source>
</evidence>
<reference evidence="1 2" key="1">
    <citation type="journal article" date="2023" name="Hortic Res">
        <title>Pangenome of water caltrop reveals structural variations and asymmetric subgenome divergence after allopolyploidization.</title>
        <authorList>
            <person name="Zhang X."/>
            <person name="Chen Y."/>
            <person name="Wang L."/>
            <person name="Yuan Y."/>
            <person name="Fang M."/>
            <person name="Shi L."/>
            <person name="Lu R."/>
            <person name="Comes H.P."/>
            <person name="Ma Y."/>
            <person name="Chen Y."/>
            <person name="Huang G."/>
            <person name="Zhou Y."/>
            <person name="Zheng Z."/>
            <person name="Qiu Y."/>
        </authorList>
    </citation>
    <scope>NUCLEOTIDE SEQUENCE [LARGE SCALE GENOMIC DNA]</scope>
    <source>
        <tissue evidence="1">Roots</tissue>
    </source>
</reference>
<name>A0AAN7JW36_9MYRT</name>
<proteinExistence type="predicted"/>
<dbReference type="EMBL" id="JAXIOK010000016">
    <property type="protein sequence ID" value="KAK4751883.1"/>
    <property type="molecule type" value="Genomic_DNA"/>
</dbReference>
<dbReference type="Proteomes" id="UP001345219">
    <property type="component" value="Chromosome 16"/>
</dbReference>
<comment type="caution">
    <text evidence="1">The sequence shown here is derived from an EMBL/GenBank/DDBJ whole genome shotgun (WGS) entry which is preliminary data.</text>
</comment>
<sequence length="61" mass="6391">MLLISSAAVTFSTCMGKDAGVSISKSEASSLVSSLLNKNAYQPRNGDSLNLISPFISLNKI</sequence>
<gene>
    <name evidence="1" type="ORF">SAY87_020681</name>
</gene>